<keyword evidence="10" id="KW-1003">Cell membrane</keyword>
<evidence type="ECO:0000256" key="3">
    <source>
        <dbReference type="ARBA" id="ARBA00022692"/>
    </source>
</evidence>
<keyword evidence="4 10" id="KW-1133">Transmembrane helix</keyword>
<feature type="transmembrane region" description="Helical" evidence="10">
    <location>
        <begin position="88"/>
        <end position="107"/>
    </location>
</feature>
<dbReference type="Pfam" id="PF13853">
    <property type="entry name" value="7tm_4"/>
    <property type="match status" value="1"/>
</dbReference>
<keyword evidence="8 9" id="KW-0807">Transducer</keyword>
<dbReference type="GO" id="GO:0004984">
    <property type="term" value="F:olfactory receptor activity"/>
    <property type="evidence" value="ECO:0007669"/>
    <property type="project" value="InterPro"/>
</dbReference>
<dbReference type="Proteomes" id="UP000694727">
    <property type="component" value="Unplaced"/>
</dbReference>
<accession>A0A8D0QUD6</accession>
<dbReference type="Ensembl" id="ENSSSCT00025016307.1">
    <property type="protein sequence ID" value="ENSSSCP00025006486.1"/>
    <property type="gene ID" value="ENSSSCG00025012349.1"/>
</dbReference>
<evidence type="ECO:0000256" key="9">
    <source>
        <dbReference type="RuleBase" id="RU000688"/>
    </source>
</evidence>
<feature type="transmembrane region" description="Helical" evidence="10">
    <location>
        <begin position="147"/>
        <end position="168"/>
    </location>
</feature>
<feature type="transmembrane region" description="Helical" evidence="10">
    <location>
        <begin position="34"/>
        <end position="57"/>
    </location>
</feature>
<name>A0A8D0QUD6_PIG</name>
<dbReference type="Gene3D" id="1.20.1070.10">
    <property type="entry name" value="Rhodopsin 7-helix transmembrane proteins"/>
    <property type="match status" value="1"/>
</dbReference>
<evidence type="ECO:0000256" key="7">
    <source>
        <dbReference type="ARBA" id="ARBA00023170"/>
    </source>
</evidence>
<dbReference type="GO" id="GO:0004930">
    <property type="term" value="F:G protein-coupled receptor activity"/>
    <property type="evidence" value="ECO:0007669"/>
    <property type="project" value="UniProtKB-KW"/>
</dbReference>
<evidence type="ECO:0000256" key="2">
    <source>
        <dbReference type="ARBA" id="ARBA00004141"/>
    </source>
</evidence>
<dbReference type="SUPFAM" id="SSF81321">
    <property type="entry name" value="Family A G protein-coupled receptor-like"/>
    <property type="match status" value="1"/>
</dbReference>
<evidence type="ECO:0000256" key="8">
    <source>
        <dbReference type="ARBA" id="ARBA00023224"/>
    </source>
</evidence>
<keyword evidence="5 9" id="KW-0297">G-protein coupled receptor</keyword>
<evidence type="ECO:0000256" key="10">
    <source>
        <dbReference type="RuleBase" id="RU363047"/>
    </source>
</evidence>
<dbReference type="PANTHER" id="PTHR48018">
    <property type="entry name" value="OLFACTORY RECEPTOR"/>
    <property type="match status" value="1"/>
</dbReference>
<dbReference type="GO" id="GO:0005886">
    <property type="term" value="C:plasma membrane"/>
    <property type="evidence" value="ECO:0007669"/>
    <property type="project" value="UniProtKB-SubCell"/>
</dbReference>
<reference evidence="12" key="1">
    <citation type="submission" date="2025-08" db="UniProtKB">
        <authorList>
            <consortium name="Ensembl"/>
        </authorList>
    </citation>
    <scope>IDENTIFICATION</scope>
</reference>
<evidence type="ECO:0000256" key="5">
    <source>
        <dbReference type="ARBA" id="ARBA00023040"/>
    </source>
</evidence>
<evidence type="ECO:0000256" key="6">
    <source>
        <dbReference type="ARBA" id="ARBA00023136"/>
    </source>
</evidence>
<comment type="similarity">
    <text evidence="9">Belongs to the G-protein coupled receptor 1 family.</text>
</comment>
<dbReference type="AlphaFoldDB" id="A0A8D0QUD6"/>
<evidence type="ECO:0000256" key="4">
    <source>
        <dbReference type="ARBA" id="ARBA00022989"/>
    </source>
</evidence>
<dbReference type="PROSITE" id="PS50262">
    <property type="entry name" value="G_PROTEIN_RECEP_F1_2"/>
    <property type="match status" value="1"/>
</dbReference>
<protein>
    <recommendedName>
        <fullName evidence="10">Olfactory receptor</fullName>
    </recommendedName>
</protein>
<comment type="subcellular location">
    <subcellularLocation>
        <location evidence="10">Cell membrane</location>
        <topology evidence="10">Multi-pass membrane protein</topology>
    </subcellularLocation>
    <subcellularLocation>
        <location evidence="2">Membrane</location>
        <topology evidence="2">Multi-pass membrane protein</topology>
    </subcellularLocation>
</comment>
<evidence type="ECO:0000313" key="13">
    <source>
        <dbReference type="Proteomes" id="UP000694727"/>
    </source>
</evidence>
<dbReference type="InterPro" id="IPR000725">
    <property type="entry name" value="Olfact_rcpt"/>
</dbReference>
<dbReference type="PRINTS" id="PR00237">
    <property type="entry name" value="GPCRRHODOPSN"/>
</dbReference>
<feature type="transmembrane region" description="Helical" evidence="10">
    <location>
        <begin position="215"/>
        <end position="232"/>
    </location>
</feature>
<evidence type="ECO:0000259" key="11">
    <source>
        <dbReference type="PROSITE" id="PS50262"/>
    </source>
</evidence>
<feature type="transmembrane region" description="Helical" evidence="10">
    <location>
        <begin position="180"/>
        <end position="203"/>
    </location>
</feature>
<keyword evidence="10" id="KW-0552">Olfaction</keyword>
<keyword evidence="7 9" id="KW-0675">Receptor</keyword>
<dbReference type="FunFam" id="1.20.1070.10:FF:000003">
    <property type="entry name" value="Olfactory receptor"/>
    <property type="match status" value="1"/>
</dbReference>
<feature type="domain" description="G-protein coupled receptors family 1 profile" evidence="11">
    <location>
        <begin position="1"/>
        <end position="232"/>
    </location>
</feature>
<dbReference type="PRINTS" id="PR00245">
    <property type="entry name" value="OLFACTORYR"/>
</dbReference>
<comment type="function">
    <text evidence="1">Putative odorant or sperm cell receptor.</text>
</comment>
<sequence length="262" mass="30103">MYFFLRHLSLTDFGYSTTVGPKMLVSFVVDENKISYYLCATQLAFFIMFFISELFILSAMAYDRYVAICHPLLYTVIMSPRLCRVLVVIPYIYSVILSSLTILKIFTSLFCDSNVIRHFYCSSLSLIALLCSDTQEIQLIILTFSTFNLVSSLLIVLVSYILILVIILRMNSAESRNKALSTFGSHLTVIPVFYGTLFFMYVQPKSSESFDTDKVASLFYTLVIPMLNPMIYSLRNKEVKNAVCRTWNMCANVLLKIPWRIH</sequence>
<dbReference type="PROSITE" id="PS00237">
    <property type="entry name" value="G_PROTEIN_RECEP_F1_1"/>
    <property type="match status" value="1"/>
</dbReference>
<dbReference type="InterPro" id="IPR017452">
    <property type="entry name" value="GPCR_Rhodpsn_7TM"/>
</dbReference>
<proteinExistence type="inferred from homology"/>
<evidence type="ECO:0000256" key="1">
    <source>
        <dbReference type="ARBA" id="ARBA00003929"/>
    </source>
</evidence>
<keyword evidence="6 10" id="KW-0472">Membrane</keyword>
<keyword evidence="10" id="KW-0716">Sensory transduction</keyword>
<keyword evidence="3 9" id="KW-0812">Transmembrane</keyword>
<dbReference type="InterPro" id="IPR000276">
    <property type="entry name" value="GPCR_Rhodpsn"/>
</dbReference>
<organism evidence="12 13">
    <name type="scientific">Sus scrofa</name>
    <name type="common">Pig</name>
    <dbReference type="NCBI Taxonomy" id="9823"/>
    <lineage>
        <taxon>Eukaryota</taxon>
        <taxon>Metazoa</taxon>
        <taxon>Chordata</taxon>
        <taxon>Craniata</taxon>
        <taxon>Vertebrata</taxon>
        <taxon>Euteleostomi</taxon>
        <taxon>Mammalia</taxon>
        <taxon>Eutheria</taxon>
        <taxon>Laurasiatheria</taxon>
        <taxon>Artiodactyla</taxon>
        <taxon>Suina</taxon>
        <taxon>Suidae</taxon>
        <taxon>Sus</taxon>
    </lineage>
</organism>
<evidence type="ECO:0000313" key="12">
    <source>
        <dbReference type="Ensembl" id="ENSSSCP00025006486.1"/>
    </source>
</evidence>